<feature type="domain" description="EF-hand" evidence="4">
    <location>
        <begin position="159"/>
        <end position="194"/>
    </location>
</feature>
<dbReference type="PANTHER" id="PTHR34524">
    <property type="entry name" value="CALCYPHOSIN"/>
    <property type="match status" value="1"/>
</dbReference>
<dbReference type="EMBL" id="JAFNEN010000330">
    <property type="protein sequence ID" value="KAG8185613.1"/>
    <property type="molecule type" value="Genomic_DNA"/>
</dbReference>
<keyword evidence="3" id="KW-0106">Calcium</keyword>
<evidence type="ECO:0000313" key="5">
    <source>
        <dbReference type="EMBL" id="KAG8185613.1"/>
    </source>
</evidence>
<gene>
    <name evidence="5" type="ORF">JTE90_023312</name>
</gene>
<dbReference type="PROSITE" id="PS50222">
    <property type="entry name" value="EF_HAND_2"/>
    <property type="match status" value="3"/>
</dbReference>
<organism evidence="5 6">
    <name type="scientific">Oedothorax gibbosus</name>
    <dbReference type="NCBI Taxonomy" id="931172"/>
    <lineage>
        <taxon>Eukaryota</taxon>
        <taxon>Metazoa</taxon>
        <taxon>Ecdysozoa</taxon>
        <taxon>Arthropoda</taxon>
        <taxon>Chelicerata</taxon>
        <taxon>Arachnida</taxon>
        <taxon>Araneae</taxon>
        <taxon>Araneomorphae</taxon>
        <taxon>Entelegynae</taxon>
        <taxon>Araneoidea</taxon>
        <taxon>Linyphiidae</taxon>
        <taxon>Erigoninae</taxon>
        <taxon>Oedothorax</taxon>
    </lineage>
</organism>
<keyword evidence="2" id="KW-0677">Repeat</keyword>
<dbReference type="GO" id="GO:0005509">
    <property type="term" value="F:calcium ion binding"/>
    <property type="evidence" value="ECO:0007669"/>
    <property type="project" value="InterPro"/>
</dbReference>
<evidence type="ECO:0000256" key="1">
    <source>
        <dbReference type="ARBA" id="ARBA00022723"/>
    </source>
</evidence>
<evidence type="ECO:0000259" key="4">
    <source>
        <dbReference type="PROSITE" id="PS50222"/>
    </source>
</evidence>
<dbReference type="InterPro" id="IPR002048">
    <property type="entry name" value="EF_hand_dom"/>
</dbReference>
<dbReference type="SUPFAM" id="SSF47473">
    <property type="entry name" value="EF-hand"/>
    <property type="match status" value="1"/>
</dbReference>
<keyword evidence="6" id="KW-1185">Reference proteome</keyword>
<dbReference type="InterPro" id="IPR011992">
    <property type="entry name" value="EF-hand-dom_pair"/>
</dbReference>
<dbReference type="Pfam" id="PF13202">
    <property type="entry name" value="EF-hand_5"/>
    <property type="match status" value="1"/>
</dbReference>
<dbReference type="Proteomes" id="UP000827092">
    <property type="component" value="Unassembled WGS sequence"/>
</dbReference>
<evidence type="ECO:0000313" key="6">
    <source>
        <dbReference type="Proteomes" id="UP000827092"/>
    </source>
</evidence>
<dbReference type="PROSITE" id="PS00018">
    <property type="entry name" value="EF_HAND_1"/>
    <property type="match status" value="2"/>
</dbReference>
<comment type="caution">
    <text evidence="5">The sequence shown here is derived from an EMBL/GenBank/DDBJ whole genome shotgun (WGS) entry which is preliminary data.</text>
</comment>
<dbReference type="Pfam" id="PF13499">
    <property type="entry name" value="EF-hand_7"/>
    <property type="match status" value="1"/>
</dbReference>
<keyword evidence="1" id="KW-0479">Metal-binding</keyword>
<dbReference type="Gene3D" id="1.10.238.10">
    <property type="entry name" value="EF-hand"/>
    <property type="match status" value="2"/>
</dbReference>
<evidence type="ECO:0000256" key="2">
    <source>
        <dbReference type="ARBA" id="ARBA00022737"/>
    </source>
</evidence>
<proteinExistence type="predicted"/>
<protein>
    <recommendedName>
        <fullName evidence="4">EF-hand domain-containing protein</fullName>
    </recommendedName>
</protein>
<feature type="domain" description="EF-hand" evidence="4">
    <location>
        <begin position="123"/>
        <end position="158"/>
    </location>
</feature>
<accession>A0AAV6UPC4</accession>
<evidence type="ECO:0000256" key="3">
    <source>
        <dbReference type="ARBA" id="ARBA00022837"/>
    </source>
</evidence>
<reference evidence="5 6" key="1">
    <citation type="journal article" date="2022" name="Nat. Ecol. Evol.">
        <title>A masculinizing supergene underlies an exaggerated male reproductive morph in a spider.</title>
        <authorList>
            <person name="Hendrickx F."/>
            <person name="De Corte Z."/>
            <person name="Sonet G."/>
            <person name="Van Belleghem S.M."/>
            <person name="Kostlbacher S."/>
            <person name="Vangestel C."/>
        </authorList>
    </citation>
    <scope>NUCLEOTIDE SEQUENCE [LARGE SCALE GENOMIC DNA]</scope>
    <source>
        <strain evidence="5">W744_W776</strain>
    </source>
</reference>
<dbReference type="InterPro" id="IPR051581">
    <property type="entry name" value="Ca-bind"/>
</dbReference>
<dbReference type="PANTHER" id="PTHR34524:SF6">
    <property type="entry name" value="CALCYPHOSINE LIKE"/>
    <property type="match status" value="1"/>
</dbReference>
<dbReference type="AlphaFoldDB" id="A0AAV6UPC4"/>
<dbReference type="SMART" id="SM00054">
    <property type="entry name" value="EFh"/>
    <property type="match status" value="3"/>
</dbReference>
<dbReference type="InterPro" id="IPR018247">
    <property type="entry name" value="EF_Hand_1_Ca_BS"/>
</dbReference>
<dbReference type="CDD" id="cd00051">
    <property type="entry name" value="EFh"/>
    <property type="match status" value="2"/>
</dbReference>
<feature type="domain" description="EF-hand" evidence="4">
    <location>
        <begin position="195"/>
        <end position="230"/>
    </location>
</feature>
<sequence length="292" mass="33585">MLKPAKYQETLNRSFQQYWSPSPEQPLEHLNINTGRITKHKMLRAMKLPKCVAKFHPDWSDLLFIVTGVYLLWKQVTQSEMPRPVSAQTRNEQVMKERASKKLLSADDPIERLRLLCLQRGSRGILGLGRVFRRIDDNHSGDLSMEEFIKGVRDSGLDVSDEEGEALFNRFDADGSGSVKYDEFLKAVRPKMSASRHALVEKAFMKMDRSGDGQITQEDLRGVYSVQNHPDYLNGQATEKQLLNRFLRNFEENGVVDGVVTKEEFFDYYTGVSASIDEDGYFDLMMRTSWKL</sequence>
<name>A0AAV6UPC4_9ARAC</name>